<evidence type="ECO:0000259" key="8">
    <source>
        <dbReference type="SMART" id="SM00983"/>
    </source>
</evidence>
<keyword evidence="6 7" id="KW-0067">ATP-binding</keyword>
<dbReference type="GO" id="GO:0030975">
    <property type="term" value="F:thiamine binding"/>
    <property type="evidence" value="ECO:0007669"/>
    <property type="project" value="UniProtKB-UniRule"/>
</dbReference>
<dbReference type="GO" id="GO:0006772">
    <property type="term" value="P:thiamine metabolic process"/>
    <property type="evidence" value="ECO:0007669"/>
    <property type="project" value="InterPro"/>
</dbReference>
<dbReference type="SMART" id="SM00983">
    <property type="entry name" value="TPK_B1_binding"/>
    <property type="match status" value="1"/>
</dbReference>
<dbReference type="InParanoid" id="A0A5J5EXV7"/>
<dbReference type="InterPro" id="IPR036371">
    <property type="entry name" value="TPK_B1-bd_sf"/>
</dbReference>
<keyword evidence="10" id="KW-1185">Reference proteome</keyword>
<keyword evidence="4 7" id="KW-0547">Nucleotide-binding</keyword>
<dbReference type="OrthoDB" id="25149at2759"/>
<organism evidence="9 10">
    <name type="scientific">Sphaerosporella brunnea</name>
    <dbReference type="NCBI Taxonomy" id="1250544"/>
    <lineage>
        <taxon>Eukaryota</taxon>
        <taxon>Fungi</taxon>
        <taxon>Dikarya</taxon>
        <taxon>Ascomycota</taxon>
        <taxon>Pezizomycotina</taxon>
        <taxon>Pezizomycetes</taxon>
        <taxon>Pezizales</taxon>
        <taxon>Pyronemataceae</taxon>
        <taxon>Sphaerosporella</taxon>
    </lineage>
</organism>
<dbReference type="Gene3D" id="2.60.120.320">
    <property type="entry name" value="Thiamin pyrophosphokinase, thiamin-binding domain"/>
    <property type="match status" value="1"/>
</dbReference>
<dbReference type="GO" id="GO:0004788">
    <property type="term" value="F:thiamine diphosphokinase activity"/>
    <property type="evidence" value="ECO:0007669"/>
    <property type="project" value="UniProtKB-UniRule"/>
</dbReference>
<gene>
    <name evidence="9" type="ORF">FN846DRAFT_906942</name>
</gene>
<comment type="similarity">
    <text evidence="2 7">Belongs to the thiamine pyrophosphokinase family.</text>
</comment>
<dbReference type="EMBL" id="VXIS01000087">
    <property type="protein sequence ID" value="KAA8906653.1"/>
    <property type="molecule type" value="Genomic_DNA"/>
</dbReference>
<protein>
    <recommendedName>
        <fullName evidence="7">Thiamine pyrophosphokinase</fullName>
        <ecNumber evidence="7">2.7.6.2</ecNumber>
    </recommendedName>
</protein>
<proteinExistence type="inferred from homology"/>
<dbReference type="CDD" id="cd07995">
    <property type="entry name" value="TPK"/>
    <property type="match status" value="1"/>
</dbReference>
<dbReference type="PANTHER" id="PTHR13622">
    <property type="entry name" value="THIAMIN PYROPHOSPHOKINASE"/>
    <property type="match status" value="1"/>
</dbReference>
<dbReference type="InterPro" id="IPR007371">
    <property type="entry name" value="TPK_catalytic"/>
</dbReference>
<dbReference type="InterPro" id="IPR006282">
    <property type="entry name" value="Thi_PPkinase"/>
</dbReference>
<dbReference type="GO" id="GO:0005524">
    <property type="term" value="F:ATP binding"/>
    <property type="evidence" value="ECO:0007669"/>
    <property type="project" value="UniProtKB-UniRule"/>
</dbReference>
<dbReference type="GO" id="GO:0016301">
    <property type="term" value="F:kinase activity"/>
    <property type="evidence" value="ECO:0007669"/>
    <property type="project" value="UniProtKB-UniRule"/>
</dbReference>
<evidence type="ECO:0000256" key="2">
    <source>
        <dbReference type="ARBA" id="ARBA00006785"/>
    </source>
</evidence>
<evidence type="ECO:0000313" key="10">
    <source>
        <dbReference type="Proteomes" id="UP000326924"/>
    </source>
</evidence>
<comment type="catalytic activity">
    <reaction evidence="7">
        <text>thiamine + ATP = thiamine diphosphate + AMP + H(+)</text>
        <dbReference type="Rhea" id="RHEA:11576"/>
        <dbReference type="ChEBI" id="CHEBI:15378"/>
        <dbReference type="ChEBI" id="CHEBI:18385"/>
        <dbReference type="ChEBI" id="CHEBI:30616"/>
        <dbReference type="ChEBI" id="CHEBI:58937"/>
        <dbReference type="ChEBI" id="CHEBI:456215"/>
    </reaction>
</comment>
<evidence type="ECO:0000256" key="1">
    <source>
        <dbReference type="ARBA" id="ARBA00005078"/>
    </source>
</evidence>
<dbReference type="GO" id="GO:0009229">
    <property type="term" value="P:thiamine diphosphate biosynthetic process"/>
    <property type="evidence" value="ECO:0007669"/>
    <property type="project" value="UniProtKB-UniRule"/>
</dbReference>
<dbReference type="Proteomes" id="UP000326924">
    <property type="component" value="Unassembled WGS sequence"/>
</dbReference>
<evidence type="ECO:0000256" key="7">
    <source>
        <dbReference type="PIRNR" id="PIRNR031057"/>
    </source>
</evidence>
<dbReference type="NCBIfam" id="TIGR01378">
    <property type="entry name" value="thi_PPkinase"/>
    <property type="match status" value="1"/>
</dbReference>
<dbReference type="EC" id="2.7.6.2" evidence="7"/>
<evidence type="ECO:0000256" key="5">
    <source>
        <dbReference type="ARBA" id="ARBA00022777"/>
    </source>
</evidence>
<evidence type="ECO:0000256" key="6">
    <source>
        <dbReference type="ARBA" id="ARBA00022840"/>
    </source>
</evidence>
<reference evidence="9 10" key="1">
    <citation type="submission" date="2019-09" db="EMBL/GenBank/DDBJ databases">
        <title>Draft genome of the ectomycorrhizal ascomycete Sphaerosporella brunnea.</title>
        <authorList>
            <consortium name="DOE Joint Genome Institute"/>
            <person name="Benucci G.M."/>
            <person name="Marozzi G."/>
            <person name="Antonielli L."/>
            <person name="Sanchez S."/>
            <person name="Marco P."/>
            <person name="Wang X."/>
            <person name="Falini L.B."/>
            <person name="Barry K."/>
            <person name="Haridas S."/>
            <person name="Lipzen A."/>
            <person name="Labutti K."/>
            <person name="Grigoriev I.V."/>
            <person name="Murat C."/>
            <person name="Martin F."/>
            <person name="Albertini E."/>
            <person name="Donnini D."/>
            <person name="Bonito G."/>
        </authorList>
    </citation>
    <scope>NUCLEOTIDE SEQUENCE [LARGE SCALE GENOMIC DNA]</scope>
    <source>
        <strain evidence="9 10">Sb_GMNB300</strain>
    </source>
</reference>
<evidence type="ECO:0000313" key="9">
    <source>
        <dbReference type="EMBL" id="KAA8906653.1"/>
    </source>
</evidence>
<comment type="pathway">
    <text evidence="1 7">Cofactor biosynthesis; thiamine diphosphate biosynthesis; thiamine diphosphate from thiamine: step 1/1.</text>
</comment>
<keyword evidence="3 7" id="KW-0808">Transferase</keyword>
<dbReference type="Pfam" id="PF04263">
    <property type="entry name" value="TPK_catalytic"/>
    <property type="match status" value="1"/>
</dbReference>
<dbReference type="FunCoup" id="A0A5J5EXV7">
    <property type="interactions" value="289"/>
</dbReference>
<evidence type="ECO:0000256" key="4">
    <source>
        <dbReference type="ARBA" id="ARBA00022741"/>
    </source>
</evidence>
<dbReference type="Pfam" id="PF04265">
    <property type="entry name" value="TPK_B1_binding"/>
    <property type="match status" value="1"/>
</dbReference>
<comment type="caution">
    <text evidence="9">The sequence shown here is derived from an EMBL/GenBank/DDBJ whole genome shotgun (WGS) entry which is preliminary data.</text>
</comment>
<dbReference type="SUPFAM" id="SSF63999">
    <property type="entry name" value="Thiamin pyrophosphokinase, catalytic domain"/>
    <property type="match status" value="1"/>
</dbReference>
<accession>A0A5J5EXV7</accession>
<sequence length="290" mass="31820">MGCEESRVTAPTNGARNHTAWAPYSFFEAELDWETTGRPPFALLILNLQITNKKFFAALWKNSRLQVCADGGANRLYDSLDEKERAQFLPDRIIGDLDSVRDDVRAYYQARGVKITQDSDQDSTDFGKCMKYIATHDPPDSFVTPSTVQASLSAEGVRVQHPKMTVVALGGFGGRVDQSFHSIHAMYVAQQGPGLPRQMYLVSDQNVTFLLAKGLNLIRTPLSTLGPCCGIIPVGGPSTITTQGLEWNLTNAETKFGGLVSTSNHTVADDVSIETTEPVVFTIEFRDLDP</sequence>
<dbReference type="PANTHER" id="PTHR13622:SF8">
    <property type="entry name" value="THIAMIN PYROPHOSPHOKINASE 1"/>
    <property type="match status" value="1"/>
</dbReference>
<dbReference type="InterPro" id="IPR016966">
    <property type="entry name" value="Thiamin_pyrophosphokinase_euk"/>
</dbReference>
<dbReference type="InterPro" id="IPR007373">
    <property type="entry name" value="Thiamin_PyroPKinase_B1-bd"/>
</dbReference>
<dbReference type="PIRSF" id="PIRSF031057">
    <property type="entry name" value="Thiamin_pyrophosphokinase"/>
    <property type="match status" value="1"/>
</dbReference>
<evidence type="ECO:0000256" key="3">
    <source>
        <dbReference type="ARBA" id="ARBA00022679"/>
    </source>
</evidence>
<dbReference type="InterPro" id="IPR036759">
    <property type="entry name" value="TPK_catalytic_sf"/>
</dbReference>
<name>A0A5J5EXV7_9PEZI</name>
<feature type="domain" description="Thiamin pyrophosphokinase thiamin-binding" evidence="8">
    <location>
        <begin position="214"/>
        <end position="279"/>
    </location>
</feature>
<dbReference type="UniPathway" id="UPA00060">
    <property type="reaction ID" value="UER00597"/>
</dbReference>
<dbReference type="AlphaFoldDB" id="A0A5J5EXV7"/>
<dbReference type="SUPFAM" id="SSF63862">
    <property type="entry name" value="Thiamin pyrophosphokinase, substrate-binding domain"/>
    <property type="match status" value="1"/>
</dbReference>
<keyword evidence="5 7" id="KW-0418">Kinase</keyword>
<dbReference type="Gene3D" id="3.40.50.10240">
    <property type="entry name" value="Thiamin pyrophosphokinase, catalytic domain"/>
    <property type="match status" value="1"/>
</dbReference>
<dbReference type="FunFam" id="2.60.120.320:FF:000001">
    <property type="entry name" value="Thiamine pyrophosphokinase"/>
    <property type="match status" value="1"/>
</dbReference>